<keyword evidence="6" id="KW-0812">Transmembrane</keyword>
<comment type="subcellular location">
    <subcellularLocation>
        <location evidence="1">Cell inner membrane</location>
        <topology evidence="1">Single-pass membrane protein</topology>
    </subcellularLocation>
</comment>
<protein>
    <recommendedName>
        <fullName evidence="10">Type II secretion system protein L</fullName>
        <shortName evidence="10">T2SS protein L</shortName>
    </recommendedName>
</protein>
<sequence length="433" mass="48927">MSEKLILRLSSQSSSCIPWLVWSQTTKEVIVSGQLDHQDNISVLTEYAKGRHVTVLVDSADVRLHRHFMPRKPTRQLLKALPFMLEDELAEDIEHLHFAIEETGYDKKLEQYWVNIAIVKRSLLQRWLTLLAEANIQVKSMLPDVLCLPDLSHQFGEESKSISILEYANGWLIRESNWGGLFLTDPWLPMYFEKLIPALKQDGADSQNTVSAIEVNYFSPLPADLTASLIESEQVNLSAADQELPMLLLAQQAESLKWNLLQGDFAQKKAVSKNWSLWRPAAILLCITLSIQFVMTITKWQSAAHGLDVAKQELTQMYQSAFPKEKLRINILRTQLKRKVAAVGGDTNLDSSGFIELMTKLTVIFKKSPNINLDSIRYDDKRGELRLNASAPSFQQFEQFKTDIEKLGLSVKQGAVNNEGNTVSGSLSIEEAK</sequence>
<evidence type="ECO:0000256" key="9">
    <source>
        <dbReference type="ARBA" id="ARBA00023136"/>
    </source>
</evidence>
<proteinExistence type="inferred from homology"/>
<keyword evidence="8" id="KW-1133">Transmembrane helix</keyword>
<dbReference type="NCBIfam" id="TIGR01709">
    <property type="entry name" value="typeII_sec_gspL"/>
    <property type="match status" value="1"/>
</dbReference>
<keyword evidence="3 10" id="KW-0813">Transport</keyword>
<reference evidence="13 14" key="1">
    <citation type="submission" date="2023-10" db="EMBL/GenBank/DDBJ databases">
        <title>Psychrosphaera aquimaarina strain SW33 isolated from seawater.</title>
        <authorList>
            <person name="Bayburt H."/>
            <person name="Kim J.M."/>
            <person name="Choi B.J."/>
            <person name="Jeon C.O."/>
        </authorList>
    </citation>
    <scope>NUCLEOTIDE SEQUENCE [LARGE SCALE GENOMIC DNA]</scope>
    <source>
        <strain evidence="13 14">KCTC 52743</strain>
    </source>
</reference>
<dbReference type="Pfam" id="PF05134">
    <property type="entry name" value="T2SSL"/>
    <property type="match status" value="1"/>
</dbReference>
<evidence type="ECO:0000259" key="11">
    <source>
        <dbReference type="Pfam" id="PF05134"/>
    </source>
</evidence>
<dbReference type="PIRSF" id="PIRSF015761">
    <property type="entry name" value="Protein_L"/>
    <property type="match status" value="1"/>
</dbReference>
<evidence type="ECO:0000256" key="8">
    <source>
        <dbReference type="ARBA" id="ARBA00022989"/>
    </source>
</evidence>
<evidence type="ECO:0000256" key="1">
    <source>
        <dbReference type="ARBA" id="ARBA00004377"/>
    </source>
</evidence>
<evidence type="ECO:0000256" key="6">
    <source>
        <dbReference type="ARBA" id="ARBA00022692"/>
    </source>
</evidence>
<comment type="caution">
    <text evidence="13">The sequence shown here is derived from an EMBL/GenBank/DDBJ whole genome shotgun (WGS) entry which is preliminary data.</text>
</comment>
<name>A0ABU3QZI9_9GAMM</name>
<keyword evidence="4" id="KW-1003">Cell membrane</keyword>
<keyword evidence="5" id="KW-0997">Cell inner membrane</keyword>
<dbReference type="InterPro" id="IPR043129">
    <property type="entry name" value="ATPase_NBD"/>
</dbReference>
<evidence type="ECO:0000256" key="4">
    <source>
        <dbReference type="ARBA" id="ARBA00022475"/>
    </source>
</evidence>
<feature type="domain" description="GspL periplasmic" evidence="12">
    <location>
        <begin position="272"/>
        <end position="431"/>
    </location>
</feature>
<comment type="function">
    <text evidence="10">Inner membrane component of the type II secretion system required for the energy-dependent secretion of extracellular factors such as proteases and toxins from the periplasm.</text>
</comment>
<dbReference type="SUPFAM" id="SSF53067">
    <property type="entry name" value="Actin-like ATPase domain"/>
    <property type="match status" value="2"/>
</dbReference>
<keyword evidence="9" id="KW-0472">Membrane</keyword>
<dbReference type="EMBL" id="JAWCUA010000003">
    <property type="protein sequence ID" value="MDU0112463.1"/>
    <property type="molecule type" value="Genomic_DNA"/>
</dbReference>
<evidence type="ECO:0000256" key="2">
    <source>
        <dbReference type="ARBA" id="ARBA00005318"/>
    </source>
</evidence>
<dbReference type="Pfam" id="PF12693">
    <property type="entry name" value="GspL_C"/>
    <property type="match status" value="1"/>
</dbReference>
<dbReference type="Gene3D" id="3.30.420.370">
    <property type="match status" value="1"/>
</dbReference>
<gene>
    <name evidence="13" type="primary">gspL</name>
    <name evidence="13" type="ORF">RT723_05495</name>
</gene>
<evidence type="ECO:0000256" key="3">
    <source>
        <dbReference type="ARBA" id="ARBA00022448"/>
    </source>
</evidence>
<feature type="domain" description="GspL cytoplasmic actin-ATPase-like" evidence="11">
    <location>
        <begin position="5"/>
        <end position="268"/>
    </location>
</feature>
<accession>A0ABU3QZI9</accession>
<evidence type="ECO:0000313" key="13">
    <source>
        <dbReference type="EMBL" id="MDU0112463.1"/>
    </source>
</evidence>
<dbReference type="RefSeq" id="WP_315946185.1">
    <property type="nucleotide sequence ID" value="NZ_JAWCUA010000003.1"/>
</dbReference>
<evidence type="ECO:0000256" key="10">
    <source>
        <dbReference type="PIRNR" id="PIRNR015761"/>
    </source>
</evidence>
<organism evidence="13 14">
    <name type="scientific">Psychrosphaera aquimarina</name>
    <dbReference type="NCBI Taxonomy" id="2044854"/>
    <lineage>
        <taxon>Bacteria</taxon>
        <taxon>Pseudomonadati</taxon>
        <taxon>Pseudomonadota</taxon>
        <taxon>Gammaproteobacteria</taxon>
        <taxon>Alteromonadales</taxon>
        <taxon>Pseudoalteromonadaceae</taxon>
        <taxon>Psychrosphaera</taxon>
    </lineage>
</organism>
<comment type="similarity">
    <text evidence="2 10">Belongs to the GSP L family.</text>
</comment>
<evidence type="ECO:0000313" key="14">
    <source>
        <dbReference type="Proteomes" id="UP001257914"/>
    </source>
</evidence>
<evidence type="ECO:0000259" key="12">
    <source>
        <dbReference type="Pfam" id="PF12693"/>
    </source>
</evidence>
<dbReference type="InterPro" id="IPR025691">
    <property type="entry name" value="GspL_pp_dom"/>
</dbReference>
<evidence type="ECO:0000256" key="5">
    <source>
        <dbReference type="ARBA" id="ARBA00022519"/>
    </source>
</evidence>
<dbReference type="InterPro" id="IPR024230">
    <property type="entry name" value="GspL_cyto_dom"/>
</dbReference>
<keyword evidence="14" id="KW-1185">Reference proteome</keyword>
<dbReference type="Gene3D" id="3.30.420.380">
    <property type="match status" value="1"/>
</dbReference>
<dbReference type="Gene3D" id="3.30.1360.100">
    <property type="entry name" value="General secretion pathway protein M, EpsM"/>
    <property type="match status" value="1"/>
</dbReference>
<dbReference type="Proteomes" id="UP001257914">
    <property type="component" value="Unassembled WGS sequence"/>
</dbReference>
<keyword evidence="7 10" id="KW-0653">Protein transport</keyword>
<dbReference type="CDD" id="cd24017">
    <property type="entry name" value="ASKHA_T2SSL_N"/>
    <property type="match status" value="1"/>
</dbReference>
<dbReference type="InterPro" id="IPR007812">
    <property type="entry name" value="T2SS_protein-GspL"/>
</dbReference>
<evidence type="ECO:0000256" key="7">
    <source>
        <dbReference type="ARBA" id="ARBA00022927"/>
    </source>
</evidence>